<dbReference type="OrthoDB" id="3687959at2"/>
<dbReference type="CDD" id="cd00093">
    <property type="entry name" value="HTH_XRE"/>
    <property type="match status" value="1"/>
</dbReference>
<gene>
    <name evidence="2" type="ORF">EV193_11712</name>
</gene>
<name>A0A4Q7KCD3_9PSEU</name>
<proteinExistence type="predicted"/>
<dbReference type="InterPro" id="IPR001387">
    <property type="entry name" value="Cro/C1-type_HTH"/>
</dbReference>
<dbReference type="EMBL" id="SGWQ01000017">
    <property type="protein sequence ID" value="RZS30316.1"/>
    <property type="molecule type" value="Genomic_DNA"/>
</dbReference>
<dbReference type="InterPro" id="IPR010982">
    <property type="entry name" value="Lambda_DNA-bd_dom_sf"/>
</dbReference>
<dbReference type="InterPro" id="IPR043917">
    <property type="entry name" value="DUF5753"/>
</dbReference>
<dbReference type="RefSeq" id="WP_130348552.1">
    <property type="nucleotide sequence ID" value="NZ_SGWQ01000017.1"/>
</dbReference>
<evidence type="ECO:0000259" key="1">
    <source>
        <dbReference type="PROSITE" id="PS50943"/>
    </source>
</evidence>
<dbReference type="Pfam" id="PF19054">
    <property type="entry name" value="DUF5753"/>
    <property type="match status" value="1"/>
</dbReference>
<dbReference type="Gene3D" id="1.10.260.40">
    <property type="entry name" value="lambda repressor-like DNA-binding domains"/>
    <property type="match status" value="1"/>
</dbReference>
<dbReference type="SMART" id="SM00530">
    <property type="entry name" value="HTH_XRE"/>
    <property type="match status" value="1"/>
</dbReference>
<dbReference type="GO" id="GO:0003677">
    <property type="term" value="F:DNA binding"/>
    <property type="evidence" value="ECO:0007669"/>
    <property type="project" value="InterPro"/>
</dbReference>
<sequence>MTASKQATMTGRGLGGELRALREAAGFSCAKVAKELGWQASKISRMETGKQAIKPADVASLLVVYRVIGKDRDRLLKMAERTDDLGYWENQTALSNESKTLLRIERDATAIFTAQPLVIPGLLQNADYARALMYSCNVAFDDVDTRVAARMARQVILSKEEPPLLHAIMDETVLRRVLGSPKIMARQLRTIQEAAEERKITIQVLPFEQGGHAALDGTFHIIEFANHNSVIYLDHKISGLFLEQPDHVALFRREADKLTKAALSPGMSMDFVAAIAREYERQ</sequence>
<dbReference type="SUPFAM" id="SSF47413">
    <property type="entry name" value="lambda repressor-like DNA-binding domains"/>
    <property type="match status" value="1"/>
</dbReference>
<keyword evidence="3" id="KW-1185">Reference proteome</keyword>
<dbReference type="AlphaFoldDB" id="A0A4Q7KCD3"/>
<dbReference type="Proteomes" id="UP000294257">
    <property type="component" value="Unassembled WGS sequence"/>
</dbReference>
<evidence type="ECO:0000313" key="3">
    <source>
        <dbReference type="Proteomes" id="UP000294257"/>
    </source>
</evidence>
<dbReference type="Pfam" id="PF13560">
    <property type="entry name" value="HTH_31"/>
    <property type="match status" value="1"/>
</dbReference>
<evidence type="ECO:0000313" key="2">
    <source>
        <dbReference type="EMBL" id="RZS30316.1"/>
    </source>
</evidence>
<reference evidence="2 3" key="1">
    <citation type="submission" date="2019-02" db="EMBL/GenBank/DDBJ databases">
        <title>Genomic Encyclopedia of Type Strains, Phase IV (KMG-IV): sequencing the most valuable type-strain genomes for metagenomic binning, comparative biology and taxonomic classification.</title>
        <authorList>
            <person name="Goeker M."/>
        </authorList>
    </citation>
    <scope>NUCLEOTIDE SEQUENCE [LARGE SCALE GENOMIC DNA]</scope>
    <source>
        <strain evidence="2 3">DSM 101727</strain>
    </source>
</reference>
<comment type="caution">
    <text evidence="2">The sequence shown here is derived from an EMBL/GenBank/DDBJ whole genome shotgun (WGS) entry which is preliminary data.</text>
</comment>
<feature type="domain" description="HTH cro/C1-type" evidence="1">
    <location>
        <begin position="18"/>
        <end position="75"/>
    </location>
</feature>
<organism evidence="2 3">
    <name type="scientific">Herbihabitans rhizosphaerae</name>
    <dbReference type="NCBI Taxonomy" id="1872711"/>
    <lineage>
        <taxon>Bacteria</taxon>
        <taxon>Bacillati</taxon>
        <taxon>Actinomycetota</taxon>
        <taxon>Actinomycetes</taxon>
        <taxon>Pseudonocardiales</taxon>
        <taxon>Pseudonocardiaceae</taxon>
        <taxon>Herbihabitans</taxon>
    </lineage>
</organism>
<dbReference type="PROSITE" id="PS50943">
    <property type="entry name" value="HTH_CROC1"/>
    <property type="match status" value="1"/>
</dbReference>
<protein>
    <submittedName>
        <fullName evidence="2">Helix-turn-helix protein</fullName>
    </submittedName>
</protein>
<accession>A0A4Q7KCD3</accession>